<proteinExistence type="evidence at transcript level"/>
<evidence type="ECO:0000313" key="3">
    <source>
        <dbReference type="EMBL" id="JAP64246.1"/>
    </source>
</evidence>
<feature type="compositionally biased region" description="Polar residues" evidence="1">
    <location>
        <begin position="310"/>
        <end position="321"/>
    </location>
</feature>
<feature type="domain" description="FAM21/CAPZIP" evidence="2">
    <location>
        <begin position="678"/>
        <end position="769"/>
    </location>
</feature>
<feature type="compositionally biased region" description="Basic and acidic residues" evidence="1">
    <location>
        <begin position="694"/>
        <end position="705"/>
    </location>
</feature>
<feature type="compositionally biased region" description="Basic residues" evidence="1">
    <location>
        <begin position="735"/>
        <end position="750"/>
    </location>
</feature>
<feature type="region of interest" description="Disordered" evidence="1">
    <location>
        <begin position="901"/>
        <end position="922"/>
    </location>
</feature>
<evidence type="ECO:0000259" key="2">
    <source>
        <dbReference type="Pfam" id="PF15255"/>
    </source>
</evidence>
<feature type="region of interest" description="Disordered" evidence="1">
    <location>
        <begin position="310"/>
        <end position="371"/>
    </location>
</feature>
<organism evidence="3">
    <name type="scientific">Hyalomma excavatum</name>
    <dbReference type="NCBI Taxonomy" id="257692"/>
    <lineage>
        <taxon>Eukaryota</taxon>
        <taxon>Metazoa</taxon>
        <taxon>Ecdysozoa</taxon>
        <taxon>Arthropoda</taxon>
        <taxon>Chelicerata</taxon>
        <taxon>Arachnida</taxon>
        <taxon>Acari</taxon>
        <taxon>Parasitiformes</taxon>
        <taxon>Ixodida</taxon>
        <taxon>Ixodoidea</taxon>
        <taxon>Ixodidae</taxon>
        <taxon>Hyalomminae</taxon>
        <taxon>Hyalomma</taxon>
    </lineage>
</organism>
<feature type="region of interest" description="Disordered" evidence="1">
    <location>
        <begin position="685"/>
        <end position="705"/>
    </location>
</feature>
<feature type="region of interest" description="Disordered" evidence="1">
    <location>
        <begin position="727"/>
        <end position="849"/>
    </location>
</feature>
<feature type="compositionally biased region" description="Basic and acidic residues" evidence="1">
    <location>
        <begin position="210"/>
        <end position="231"/>
    </location>
</feature>
<protein>
    <recommendedName>
        <fullName evidence="2">FAM21/CAPZIP domain-containing protein</fullName>
    </recommendedName>
</protein>
<feature type="compositionally biased region" description="Acidic residues" evidence="1">
    <location>
        <begin position="335"/>
        <end position="344"/>
    </location>
</feature>
<evidence type="ECO:0000256" key="1">
    <source>
        <dbReference type="SAM" id="MobiDB-lite"/>
    </source>
</evidence>
<name>A0A131XF33_9ACAR</name>
<feature type="region of interest" description="Disordered" evidence="1">
    <location>
        <begin position="973"/>
        <end position="1003"/>
    </location>
</feature>
<feature type="compositionally biased region" description="Polar residues" evidence="1">
    <location>
        <begin position="979"/>
        <end position="993"/>
    </location>
</feature>
<dbReference type="Pfam" id="PF15255">
    <property type="entry name" value="CAP-ZIP_m"/>
    <property type="match status" value="1"/>
</dbReference>
<dbReference type="EMBL" id="GEFH01004335">
    <property type="protein sequence ID" value="JAP64246.1"/>
    <property type="molecule type" value="mRNA"/>
</dbReference>
<dbReference type="AlphaFoldDB" id="A0A131XF33"/>
<dbReference type="InterPro" id="IPR029341">
    <property type="entry name" value="FAM21/CAPZIP"/>
</dbReference>
<accession>A0A131XF33</accession>
<reference evidence="3" key="1">
    <citation type="journal article" date="2017" name="Ticks Tick Borne Dis.">
        <title>An insight into the sialome of Hyalomma excavatum.</title>
        <authorList>
            <person name="Ribeiro J.M."/>
            <person name="Slovak M."/>
            <person name="Francischetti I.M."/>
        </authorList>
    </citation>
    <scope>NUCLEOTIDE SEQUENCE</scope>
    <source>
        <strain evidence="3">Samish</strain>
        <tissue evidence="3">Salivary glands</tissue>
    </source>
</reference>
<sequence length="1003" mass="108384">SCMVMNSVVRDEALATKPWEQPLTTADMRARAAEWSLADDSRLLAYLEVLTQSITLRTCSIHKQLEGLVHQAMISGVKVHNVINDFSHLNSLQFVENRVYDEEVQADAKDAQPPCREEEEGALVEQVSEAFRLGVEVLRSSLEVVDLHQDSEDDDDSDEDTRFRHAEETLLRPLDPYLARPLPSLIGSDQFLRDDCVGLGELLSEDEGEEKSSHGEYDSDKSEVGSDTDEAKEPVIDNKMAIYMQQEFGDTLADSNDADKFAGDAEELYSDGSDEVSVLKSKERKESAVLSEGCAKVEDVLESSQTLVGQSAQMENASPFSRKSGPFYGSGKLFDDDDNDCDEGDLFRDGLTSRPPNKAGAASFGNEEQNTSIEGVVCPDASAGSEENVIVSMAQNTTGTREVLASALFDEEDYSDLWTSTPTRGLPGLSPSEDQGDKCSLFDDGQDDLFPTTNAAVKTGSKLERSLFSDEEEDIFASAKSALAVSSGHPTKPDLFVNSTVETKCRTSSTGIFLFEDDSDGLRTACPAALVEKPQGPVKAYGRRPTNEPISLFATEEEVGDDDEDLFTVPPTHVADNQSSRSVQSVSWSIESKGDAESTSVVEAVLEKPVAKPRSESCFIFDQEKDIFQSSEENLDVDLFAPTKPTEQKKPPGGVSLFGGSSLLGDELRNRLGKAIVPVSPEVLAATPVPDNSSPKEEVLADPKRQPLLRDTRVISVGFDKPADQSKTLISATKGRAKVNAKRRLPSRKKLQTDARCSDGDGQDSATDGVLFPPSHGDAAGVTHSGSDAKPTINPSSLKPALKVIKSPSTEEEDLFSVNSLHPVPAEHKLSQVTGDPAAGSQVPFGKGVFGDDREDDLFATCVESSGKHVTSSHGQSSSGAIFGAEGAVLHWSDDCLPENTAASRDAKAPPQKAPRKVSSNIFEDYDNDDDDIFASKFEKSGKSALSSQAKRNTLFSDDNDDIFSSMPANVSMVEKKGSQPTTRKCLPRTTNFKDPLLGDNSD</sequence>
<feature type="region of interest" description="Disordered" evidence="1">
    <location>
        <begin position="203"/>
        <end position="231"/>
    </location>
</feature>
<feature type="non-terminal residue" evidence="3">
    <location>
        <position position="1"/>
    </location>
</feature>